<evidence type="ECO:0000313" key="2">
    <source>
        <dbReference type="EMBL" id="KFG56834.1"/>
    </source>
</evidence>
<reference evidence="2 3" key="1">
    <citation type="submission" date="2014-05" db="EMBL/GenBank/DDBJ databases">
        <authorList>
            <person name="Sibley D."/>
            <person name="Venepally P."/>
            <person name="Karamycheva S."/>
            <person name="Hadjithomas M."/>
            <person name="Khan A."/>
            <person name="Brunk B."/>
            <person name="Roos D."/>
            <person name="Caler E."/>
            <person name="Lorenzi H."/>
        </authorList>
    </citation>
    <scope>NUCLEOTIDE SEQUENCE [LARGE SCALE GENOMIC DNA]</scope>
    <source>
        <strain evidence="2 3">RUB</strain>
    </source>
</reference>
<accession>A0A086LJL6</accession>
<evidence type="ECO:0000313" key="3">
    <source>
        <dbReference type="Proteomes" id="UP000028834"/>
    </source>
</evidence>
<organism evidence="2 3">
    <name type="scientific">Toxoplasma gondii RUB</name>
    <dbReference type="NCBI Taxonomy" id="935652"/>
    <lineage>
        <taxon>Eukaryota</taxon>
        <taxon>Sar</taxon>
        <taxon>Alveolata</taxon>
        <taxon>Apicomplexa</taxon>
        <taxon>Conoidasida</taxon>
        <taxon>Coccidia</taxon>
        <taxon>Eucoccidiorida</taxon>
        <taxon>Eimeriorina</taxon>
        <taxon>Sarcocystidae</taxon>
        <taxon>Toxoplasma</taxon>
    </lineage>
</organism>
<feature type="compositionally biased region" description="Gly residues" evidence="1">
    <location>
        <begin position="253"/>
        <end position="262"/>
    </location>
</feature>
<feature type="compositionally biased region" description="Polar residues" evidence="1">
    <location>
        <begin position="65"/>
        <end position="77"/>
    </location>
</feature>
<feature type="compositionally biased region" description="Basic and acidic residues" evidence="1">
    <location>
        <begin position="291"/>
        <end position="302"/>
    </location>
</feature>
<dbReference type="EMBL" id="AFYV02003038">
    <property type="protein sequence ID" value="KFG56834.1"/>
    <property type="molecule type" value="Genomic_DNA"/>
</dbReference>
<feature type="compositionally biased region" description="Basic and acidic residues" evidence="1">
    <location>
        <begin position="351"/>
        <end position="361"/>
    </location>
</feature>
<sequence length="433" mass="45267">MWSIFAPEALTSTSEPATKPAGGATRMSPDSSSGSVESAVKPGEPASGESAPTGHVKKANGVGSRGTSVASGTSGNAQGAAASKQKPRRNQPQSREEDADAGRDEEEDDWVEAQSKRLGKSQKTAKRQGQKQKDAVDEAQRILSAIWALTLAHPSAVPTAELTALFPPSSPLLVVGDKESKELASKKNNTRASAQEARDARASAQEARDARAPQPGCSPEVSSSPSAAHEVSHGGSANACNSRRGNGTQRKLGGSGRGGGSSGSVRIAYVQKGQDANAPESAAETAPPRDVGSRSDEFDRSKGASRGNTKPNKVPVAGRDAGVGKVSSQHGKQQNNKRGPGSKQGQYDTVIRNDKRGEARLRQQPPPQHVCANGEDEDMIGDMVRRKLREAMTVEELQAAVHEARKAGLVFEAQLGEKKLMKMTGGGFHGCGF</sequence>
<feature type="region of interest" description="Disordered" evidence="1">
    <location>
        <begin position="1"/>
        <end position="137"/>
    </location>
</feature>
<dbReference type="VEuPathDB" id="ToxoDB:TGRUB_307810"/>
<comment type="caution">
    <text evidence="2">The sequence shown here is derived from an EMBL/GenBank/DDBJ whole genome shotgun (WGS) entry which is preliminary data.</text>
</comment>
<proteinExistence type="predicted"/>
<feature type="compositionally biased region" description="Basic and acidic residues" evidence="1">
    <location>
        <begin position="176"/>
        <end position="185"/>
    </location>
</feature>
<name>A0A086LJL6_TOXGO</name>
<feature type="compositionally biased region" description="Polar residues" evidence="1">
    <location>
        <begin position="326"/>
        <end position="347"/>
    </location>
</feature>
<feature type="compositionally biased region" description="Basic and acidic residues" evidence="1">
    <location>
        <begin position="196"/>
        <end position="211"/>
    </location>
</feature>
<protein>
    <submittedName>
        <fullName evidence="2">Uncharacterized protein</fullName>
    </submittedName>
</protein>
<dbReference type="OrthoDB" id="331158at2759"/>
<dbReference type="Proteomes" id="UP000028834">
    <property type="component" value="Unassembled WGS sequence"/>
</dbReference>
<feature type="compositionally biased region" description="Polar residues" evidence="1">
    <location>
        <begin position="238"/>
        <end position="249"/>
    </location>
</feature>
<gene>
    <name evidence="2" type="ORF">TGRUB_307810</name>
</gene>
<evidence type="ECO:0000256" key="1">
    <source>
        <dbReference type="SAM" id="MobiDB-lite"/>
    </source>
</evidence>
<feature type="region of interest" description="Disordered" evidence="1">
    <location>
        <begin position="169"/>
        <end position="374"/>
    </location>
</feature>
<feature type="compositionally biased region" description="Basic residues" evidence="1">
    <location>
        <begin position="117"/>
        <end position="130"/>
    </location>
</feature>
<dbReference type="AlphaFoldDB" id="A0A086LJL6"/>